<evidence type="ECO:0000256" key="6">
    <source>
        <dbReference type="ARBA" id="ARBA00022723"/>
    </source>
</evidence>
<name>A0ABQ3V2S5_9CHLR</name>
<evidence type="ECO:0000313" key="10">
    <source>
        <dbReference type="Proteomes" id="UP000654345"/>
    </source>
</evidence>
<evidence type="ECO:0000259" key="8">
    <source>
        <dbReference type="SMART" id="SM00471"/>
    </source>
</evidence>
<protein>
    <recommendedName>
        <fullName evidence="5">5'-deoxynucleotidase</fullName>
        <ecNumber evidence="5">3.1.3.89</ecNumber>
    </recommendedName>
</protein>
<dbReference type="PANTHER" id="PTHR11845:SF13">
    <property type="entry name" value="5'-DEOXYNUCLEOTIDASE HDDC2"/>
    <property type="match status" value="1"/>
</dbReference>
<keyword evidence="6" id="KW-0479">Metal-binding</keyword>
<evidence type="ECO:0000256" key="3">
    <source>
        <dbReference type="ARBA" id="ARBA00001941"/>
    </source>
</evidence>
<dbReference type="InterPro" id="IPR003607">
    <property type="entry name" value="HD/PDEase_dom"/>
</dbReference>
<dbReference type="PANTHER" id="PTHR11845">
    <property type="entry name" value="5'-DEOXYNUCLEOTIDASE HDDC2"/>
    <property type="match status" value="1"/>
</dbReference>
<evidence type="ECO:0000256" key="5">
    <source>
        <dbReference type="ARBA" id="ARBA00012964"/>
    </source>
</evidence>
<comment type="cofactor">
    <cofactor evidence="2">
        <name>Mn(2+)</name>
        <dbReference type="ChEBI" id="CHEBI:29035"/>
    </cofactor>
</comment>
<evidence type="ECO:0000256" key="2">
    <source>
        <dbReference type="ARBA" id="ARBA00001936"/>
    </source>
</evidence>
<feature type="domain" description="HD/PDEase" evidence="8">
    <location>
        <begin position="31"/>
        <end position="148"/>
    </location>
</feature>
<evidence type="ECO:0000256" key="4">
    <source>
        <dbReference type="ARBA" id="ARBA00011738"/>
    </source>
</evidence>
<evidence type="ECO:0000256" key="1">
    <source>
        <dbReference type="ARBA" id="ARBA00001638"/>
    </source>
</evidence>
<evidence type="ECO:0000256" key="7">
    <source>
        <dbReference type="ARBA" id="ARBA00022801"/>
    </source>
</evidence>
<dbReference type="SUPFAM" id="SSF109604">
    <property type="entry name" value="HD-domain/PDEase-like"/>
    <property type="match status" value="1"/>
</dbReference>
<evidence type="ECO:0000313" key="9">
    <source>
        <dbReference type="EMBL" id="GHO59288.1"/>
    </source>
</evidence>
<dbReference type="SMART" id="SM00471">
    <property type="entry name" value="HDc"/>
    <property type="match status" value="1"/>
</dbReference>
<comment type="catalytic activity">
    <reaction evidence="1">
        <text>a 2'-deoxyribonucleoside 5'-phosphate + H2O = a 2'-deoxyribonucleoside + phosphate</text>
        <dbReference type="Rhea" id="RHEA:36167"/>
        <dbReference type="ChEBI" id="CHEBI:15377"/>
        <dbReference type="ChEBI" id="CHEBI:18274"/>
        <dbReference type="ChEBI" id="CHEBI:43474"/>
        <dbReference type="ChEBI" id="CHEBI:65317"/>
        <dbReference type="EC" id="3.1.3.89"/>
    </reaction>
</comment>
<dbReference type="Gene3D" id="1.10.3210.10">
    <property type="entry name" value="Hypothetical protein af1432"/>
    <property type="match status" value="1"/>
</dbReference>
<comment type="cofactor">
    <cofactor evidence="3">
        <name>Co(2+)</name>
        <dbReference type="ChEBI" id="CHEBI:48828"/>
    </cofactor>
</comment>
<dbReference type="Pfam" id="PF13023">
    <property type="entry name" value="HD_3"/>
    <property type="match status" value="1"/>
</dbReference>
<sequence>MKLNGIINYLYEVGLLKHQKRTGWWRMMVKDPESVAEHSHRAAVIGYILASLEEGVNAERVAVLCLFHDTSETRTGDLSWLNQRYIAGAKEGERKAILEQTAQLPQVIAQKVVALSEEFNSRVSREAQLAKDADLLECLLQCREYAMQGYVKAQSWADMCYAGLRTETAQNLARECLIADPGQWFETLQENPSSGSTDATN</sequence>
<reference evidence="9 10" key="1">
    <citation type="journal article" date="2021" name="Int. J. Syst. Evol. Microbiol.">
        <title>Reticulibacter mediterranei gen. nov., sp. nov., within the new family Reticulibacteraceae fam. nov., and Ktedonospora formicarum gen. nov., sp. nov., Ktedonobacter robiniae sp. nov., Dictyobacter formicarum sp. nov. and Dictyobacter arantiisoli sp. nov., belonging to the class Ktedonobacteria.</title>
        <authorList>
            <person name="Yabe S."/>
            <person name="Zheng Y."/>
            <person name="Wang C.M."/>
            <person name="Sakai Y."/>
            <person name="Abe K."/>
            <person name="Yokota A."/>
            <person name="Donadio S."/>
            <person name="Cavaletti L."/>
            <person name="Monciardini P."/>
        </authorList>
    </citation>
    <scope>NUCLEOTIDE SEQUENCE [LARGE SCALE GENOMIC DNA]</scope>
    <source>
        <strain evidence="9 10">SOSP1-30</strain>
    </source>
</reference>
<dbReference type="EMBL" id="BNJG01000003">
    <property type="protein sequence ID" value="GHO59288.1"/>
    <property type="molecule type" value="Genomic_DNA"/>
</dbReference>
<dbReference type="InterPro" id="IPR039356">
    <property type="entry name" value="YfbR/HDDC2"/>
</dbReference>
<keyword evidence="7" id="KW-0378">Hydrolase</keyword>
<proteinExistence type="predicted"/>
<comment type="caution">
    <text evidence="9">The sequence shown here is derived from an EMBL/GenBank/DDBJ whole genome shotgun (WGS) entry which is preliminary data.</text>
</comment>
<keyword evidence="10" id="KW-1185">Reference proteome</keyword>
<comment type="subunit">
    <text evidence="4">Homodimer.</text>
</comment>
<accession>A0ABQ3V2S5</accession>
<dbReference type="RefSeq" id="WP_201375487.1">
    <property type="nucleotide sequence ID" value="NZ_BNJG01000003.1"/>
</dbReference>
<organism evidence="9 10">
    <name type="scientific">Ktedonobacter robiniae</name>
    <dbReference type="NCBI Taxonomy" id="2778365"/>
    <lineage>
        <taxon>Bacteria</taxon>
        <taxon>Bacillati</taxon>
        <taxon>Chloroflexota</taxon>
        <taxon>Ktedonobacteria</taxon>
        <taxon>Ktedonobacterales</taxon>
        <taxon>Ktedonobacteraceae</taxon>
        <taxon>Ktedonobacter</taxon>
    </lineage>
</organism>
<dbReference type="EC" id="3.1.3.89" evidence="5"/>
<gene>
    <name evidence="9" type="ORF">KSB_77630</name>
</gene>
<dbReference type="InterPro" id="IPR006674">
    <property type="entry name" value="HD_domain"/>
</dbReference>
<dbReference type="Proteomes" id="UP000654345">
    <property type="component" value="Unassembled WGS sequence"/>
</dbReference>